<feature type="region of interest" description="Disordered" evidence="1">
    <location>
        <begin position="131"/>
        <end position="166"/>
    </location>
</feature>
<dbReference type="EMBL" id="BAABME010015206">
    <property type="protein sequence ID" value="GAA0139962.1"/>
    <property type="molecule type" value="Genomic_DNA"/>
</dbReference>
<comment type="caution">
    <text evidence="2">The sequence shown here is derived from an EMBL/GenBank/DDBJ whole genome shotgun (WGS) entry which is preliminary data.</text>
</comment>
<dbReference type="Proteomes" id="UP001454036">
    <property type="component" value="Unassembled WGS sequence"/>
</dbReference>
<evidence type="ECO:0000256" key="1">
    <source>
        <dbReference type="SAM" id="MobiDB-lite"/>
    </source>
</evidence>
<proteinExistence type="predicted"/>
<evidence type="ECO:0000313" key="2">
    <source>
        <dbReference type="EMBL" id="GAA0139962.1"/>
    </source>
</evidence>
<organism evidence="2 3">
    <name type="scientific">Lithospermum erythrorhizon</name>
    <name type="common">Purple gromwell</name>
    <name type="synonym">Lithospermum officinale var. erythrorhizon</name>
    <dbReference type="NCBI Taxonomy" id="34254"/>
    <lineage>
        <taxon>Eukaryota</taxon>
        <taxon>Viridiplantae</taxon>
        <taxon>Streptophyta</taxon>
        <taxon>Embryophyta</taxon>
        <taxon>Tracheophyta</taxon>
        <taxon>Spermatophyta</taxon>
        <taxon>Magnoliopsida</taxon>
        <taxon>eudicotyledons</taxon>
        <taxon>Gunneridae</taxon>
        <taxon>Pentapetalae</taxon>
        <taxon>asterids</taxon>
        <taxon>lamiids</taxon>
        <taxon>Boraginales</taxon>
        <taxon>Boraginaceae</taxon>
        <taxon>Boraginoideae</taxon>
        <taxon>Lithospermeae</taxon>
        <taxon>Lithospermum</taxon>
    </lineage>
</organism>
<sequence>MPAGMKLPAFTKFTGKMDPEEHVAKFQSQMSFHQPNNGSRNGSLEPTWDGSWRTLPDDNQVGGVQFHRILSRAFPDRVQPRSKGDQKIAIIAFVEGLRMRKFKESHLKKRPQDLEEVNEREYKYNLIEEVEKRDEKGRGKRPLEDDRRRIPEPKRWSALDRIRAPD</sequence>
<keyword evidence="3" id="KW-1185">Reference proteome</keyword>
<evidence type="ECO:0008006" key="4">
    <source>
        <dbReference type="Google" id="ProtNLM"/>
    </source>
</evidence>
<accession>A0AAV3NQK5</accession>
<dbReference type="AlphaFoldDB" id="A0AAV3NQK5"/>
<feature type="region of interest" description="Disordered" evidence="1">
    <location>
        <begin position="27"/>
        <end position="53"/>
    </location>
</feature>
<protein>
    <recommendedName>
        <fullName evidence="4">Reverse transcriptase domain-containing protein</fullName>
    </recommendedName>
</protein>
<gene>
    <name evidence="2" type="ORF">LIER_35170</name>
</gene>
<name>A0AAV3NQK5_LITER</name>
<feature type="compositionally biased region" description="Polar residues" evidence="1">
    <location>
        <begin position="27"/>
        <end position="44"/>
    </location>
</feature>
<reference evidence="2 3" key="1">
    <citation type="submission" date="2024-01" db="EMBL/GenBank/DDBJ databases">
        <title>The complete chloroplast genome sequence of Lithospermum erythrorhizon: insights into the phylogenetic relationship among Boraginaceae species and the maternal lineages of purple gromwells.</title>
        <authorList>
            <person name="Okada T."/>
            <person name="Watanabe K."/>
        </authorList>
    </citation>
    <scope>NUCLEOTIDE SEQUENCE [LARGE SCALE GENOMIC DNA]</scope>
</reference>
<evidence type="ECO:0000313" key="3">
    <source>
        <dbReference type="Proteomes" id="UP001454036"/>
    </source>
</evidence>